<protein>
    <submittedName>
        <fullName evidence="1">Uncharacterized protein</fullName>
    </submittedName>
</protein>
<gene>
    <name evidence="1" type="ORF">HSBAA_05520</name>
</gene>
<dbReference type="Proteomes" id="UP000320231">
    <property type="component" value="Chromosome"/>
</dbReference>
<reference evidence="1 2" key="1">
    <citation type="journal article" date="2019" name="Microbiol. Resour. Announc.">
        <title>Complete Genome Sequence of Halomonas sulfidaeris Strain Esulfide1 Isolated from a Metal Sulfide Rock at a Depth of 2,200 Meters, Obtained Using Nanopore Sequencing.</title>
        <authorList>
            <person name="Saito M."/>
            <person name="Nishigata A."/>
            <person name="Galipon J."/>
            <person name="Arakawa K."/>
        </authorList>
    </citation>
    <scope>NUCLEOTIDE SEQUENCE [LARGE SCALE GENOMIC DNA]</scope>
    <source>
        <strain evidence="1 2">ATCC BAA-803</strain>
    </source>
</reference>
<evidence type="ECO:0000313" key="2">
    <source>
        <dbReference type="Proteomes" id="UP000320231"/>
    </source>
</evidence>
<evidence type="ECO:0000313" key="1">
    <source>
        <dbReference type="EMBL" id="BBI59246.1"/>
    </source>
</evidence>
<name>A0A455U068_9GAMM</name>
<organism evidence="1 2">
    <name type="scientific">Vreelandella sulfidaeris</name>
    <dbReference type="NCBI Taxonomy" id="115553"/>
    <lineage>
        <taxon>Bacteria</taxon>
        <taxon>Pseudomonadati</taxon>
        <taxon>Pseudomonadota</taxon>
        <taxon>Gammaproteobacteria</taxon>
        <taxon>Oceanospirillales</taxon>
        <taxon>Halomonadaceae</taxon>
        <taxon>Vreelandella</taxon>
    </lineage>
</organism>
<dbReference type="AlphaFoldDB" id="A0A455U068"/>
<accession>A0A455U068</accession>
<proteinExistence type="predicted"/>
<dbReference type="EMBL" id="AP019514">
    <property type="protein sequence ID" value="BBI59246.1"/>
    <property type="molecule type" value="Genomic_DNA"/>
</dbReference>
<dbReference type="KEGG" id="hsr:HSBAA_05520"/>
<sequence>MARVSFFSRYHGTQYDGIVHCNHDSASGLASNTPGFERDGATTVLERFLYRIHSDFLQHYQYLLVYSFRSF</sequence>